<dbReference type="HOGENOM" id="CLU_2347757_0_0_1"/>
<sequence length="97" mass="11171">MAKKKQTRDEIFGATSGKPRQLSALPPDEQPAPREKRIRSSTDPSSHCQERWVSQAEMKRGVHGWILMPVGKRVLLWQKLRLSRYKLQACLAQMSSR</sequence>
<dbReference type="InParanoid" id="B2WKQ6"/>
<organism evidence="2 3">
    <name type="scientific">Pyrenophora tritici-repentis (strain Pt-1C-BFP)</name>
    <name type="common">Wheat tan spot fungus</name>
    <name type="synonym">Drechslera tritici-repentis</name>
    <dbReference type="NCBI Taxonomy" id="426418"/>
    <lineage>
        <taxon>Eukaryota</taxon>
        <taxon>Fungi</taxon>
        <taxon>Dikarya</taxon>
        <taxon>Ascomycota</taxon>
        <taxon>Pezizomycotina</taxon>
        <taxon>Dothideomycetes</taxon>
        <taxon>Pleosporomycetidae</taxon>
        <taxon>Pleosporales</taxon>
        <taxon>Pleosporineae</taxon>
        <taxon>Pleosporaceae</taxon>
        <taxon>Pyrenophora</taxon>
    </lineage>
</organism>
<feature type="region of interest" description="Disordered" evidence="1">
    <location>
        <begin position="1"/>
        <end position="50"/>
    </location>
</feature>
<proteinExistence type="predicted"/>
<evidence type="ECO:0000256" key="1">
    <source>
        <dbReference type="SAM" id="MobiDB-lite"/>
    </source>
</evidence>
<protein>
    <submittedName>
        <fullName evidence="2">Uncharacterized protein</fullName>
    </submittedName>
</protein>
<dbReference type="AlphaFoldDB" id="B2WKQ6"/>
<feature type="compositionally biased region" description="Basic and acidic residues" evidence="1">
    <location>
        <begin position="31"/>
        <end position="40"/>
    </location>
</feature>
<dbReference type="OrthoDB" id="10346434at2759"/>
<dbReference type="EMBL" id="DS231628">
    <property type="protein sequence ID" value="EDU43616.1"/>
    <property type="molecule type" value="Genomic_DNA"/>
</dbReference>
<evidence type="ECO:0000313" key="2">
    <source>
        <dbReference type="EMBL" id="EDU43616.1"/>
    </source>
</evidence>
<accession>B2WKQ6</accession>
<reference evidence="3" key="1">
    <citation type="journal article" date="2013" name="G3 (Bethesda)">
        <title>Comparative genomics of a plant-pathogenic fungus, Pyrenophora tritici-repentis, reveals transduplication and the impact of repeat elements on pathogenicity and population divergence.</title>
        <authorList>
            <person name="Manning V.A."/>
            <person name="Pandelova I."/>
            <person name="Dhillon B."/>
            <person name="Wilhelm L.J."/>
            <person name="Goodwin S.B."/>
            <person name="Berlin A.M."/>
            <person name="Figueroa M."/>
            <person name="Freitag M."/>
            <person name="Hane J.K."/>
            <person name="Henrissat B."/>
            <person name="Holman W.H."/>
            <person name="Kodira C.D."/>
            <person name="Martin J."/>
            <person name="Oliver R.P."/>
            <person name="Robbertse B."/>
            <person name="Schackwitz W."/>
            <person name="Schwartz D.C."/>
            <person name="Spatafora J.W."/>
            <person name="Turgeon B.G."/>
            <person name="Yandava C."/>
            <person name="Young S."/>
            <person name="Zhou S."/>
            <person name="Zeng Q."/>
            <person name="Grigoriev I.V."/>
            <person name="Ma L.-J."/>
            <person name="Ciuffetti L.M."/>
        </authorList>
    </citation>
    <scope>NUCLEOTIDE SEQUENCE [LARGE SCALE GENOMIC DNA]</scope>
    <source>
        <strain evidence="3">Pt-1C-BFP</strain>
    </source>
</reference>
<dbReference type="Proteomes" id="UP000001471">
    <property type="component" value="Unassembled WGS sequence"/>
</dbReference>
<evidence type="ECO:0000313" key="3">
    <source>
        <dbReference type="Proteomes" id="UP000001471"/>
    </source>
</evidence>
<name>B2WKQ6_PYRTR</name>
<gene>
    <name evidence="2" type="ORF">PTRG_10566</name>
</gene>